<keyword evidence="5" id="KW-0997">Cell inner membrane</keyword>
<evidence type="ECO:0000256" key="1">
    <source>
        <dbReference type="ARBA" id="ARBA00004429"/>
    </source>
</evidence>
<keyword evidence="12" id="KW-1185">Reference proteome</keyword>
<evidence type="ECO:0000256" key="2">
    <source>
        <dbReference type="ARBA" id="ARBA00007783"/>
    </source>
</evidence>
<evidence type="ECO:0000256" key="5">
    <source>
        <dbReference type="ARBA" id="ARBA00022519"/>
    </source>
</evidence>
<reference evidence="11 12" key="1">
    <citation type="submission" date="2020-08" db="EMBL/GenBank/DDBJ databases">
        <title>Genome public.</title>
        <authorList>
            <person name="Liu C."/>
            <person name="Sun Q."/>
        </authorList>
    </citation>
    <scope>NUCLEOTIDE SEQUENCE [LARGE SCALE GENOMIC DNA]</scope>
    <source>
        <strain evidence="11 12">NSJ-66</strain>
    </source>
</reference>
<evidence type="ECO:0000313" key="12">
    <source>
        <dbReference type="Proteomes" id="UP000634672"/>
    </source>
</evidence>
<proteinExistence type="inferred from homology"/>
<dbReference type="InterPro" id="IPR013525">
    <property type="entry name" value="ABC2_TM"/>
</dbReference>
<evidence type="ECO:0000259" key="10">
    <source>
        <dbReference type="PROSITE" id="PS51012"/>
    </source>
</evidence>
<feature type="transmembrane region" description="Helical" evidence="9">
    <location>
        <begin position="105"/>
        <end position="125"/>
    </location>
</feature>
<comment type="similarity">
    <text evidence="2 9">Belongs to the ABC-2 integral membrane protein family.</text>
</comment>
<dbReference type="Proteomes" id="UP000634672">
    <property type="component" value="Unassembled WGS sequence"/>
</dbReference>
<dbReference type="PROSITE" id="PS51012">
    <property type="entry name" value="ABC_TM2"/>
    <property type="match status" value="1"/>
</dbReference>
<feature type="transmembrane region" description="Helical" evidence="9">
    <location>
        <begin position="221"/>
        <end position="242"/>
    </location>
</feature>
<evidence type="ECO:0000256" key="9">
    <source>
        <dbReference type="RuleBase" id="RU361157"/>
    </source>
</evidence>
<keyword evidence="6 9" id="KW-0812">Transmembrane</keyword>
<dbReference type="InterPro" id="IPR047817">
    <property type="entry name" value="ABC2_TM_bact-type"/>
</dbReference>
<accession>A0ABR7HA59</accession>
<dbReference type="PANTHER" id="PTHR30413:SF8">
    <property type="entry name" value="TRANSPORT PERMEASE PROTEIN"/>
    <property type="match status" value="1"/>
</dbReference>
<comment type="subcellular location">
    <subcellularLocation>
        <location evidence="1">Cell inner membrane</location>
        <topology evidence="1">Multi-pass membrane protein</topology>
    </subcellularLocation>
    <subcellularLocation>
        <location evidence="9">Cell membrane</location>
        <topology evidence="9">Multi-pass membrane protein</topology>
    </subcellularLocation>
</comment>
<organism evidence="11 12">
    <name type="scientific">Hungatella hominis</name>
    <dbReference type="NCBI Taxonomy" id="2763050"/>
    <lineage>
        <taxon>Bacteria</taxon>
        <taxon>Bacillati</taxon>
        <taxon>Bacillota</taxon>
        <taxon>Clostridia</taxon>
        <taxon>Lachnospirales</taxon>
        <taxon>Lachnospiraceae</taxon>
        <taxon>Hungatella</taxon>
    </lineage>
</organism>
<dbReference type="Pfam" id="PF01061">
    <property type="entry name" value="ABC2_membrane"/>
    <property type="match status" value="1"/>
</dbReference>
<keyword evidence="7 9" id="KW-1133">Transmembrane helix</keyword>
<evidence type="ECO:0000256" key="8">
    <source>
        <dbReference type="ARBA" id="ARBA00023136"/>
    </source>
</evidence>
<feature type="transmembrane region" description="Helical" evidence="9">
    <location>
        <begin position="167"/>
        <end position="184"/>
    </location>
</feature>
<evidence type="ECO:0000256" key="4">
    <source>
        <dbReference type="ARBA" id="ARBA00022475"/>
    </source>
</evidence>
<feature type="transmembrane region" description="Helical" evidence="9">
    <location>
        <begin position="137"/>
        <end position="160"/>
    </location>
</feature>
<protein>
    <recommendedName>
        <fullName evidence="9">Transport permease protein</fullName>
    </recommendedName>
</protein>
<name>A0ABR7HA59_9FIRM</name>
<keyword evidence="8 9" id="KW-0472">Membrane</keyword>
<dbReference type="EMBL" id="JACOPB010000009">
    <property type="protein sequence ID" value="MBC5710071.1"/>
    <property type="molecule type" value="Genomic_DNA"/>
</dbReference>
<evidence type="ECO:0000256" key="6">
    <source>
        <dbReference type="ARBA" id="ARBA00022692"/>
    </source>
</evidence>
<feature type="transmembrane region" description="Helical" evidence="9">
    <location>
        <begin position="26"/>
        <end position="46"/>
    </location>
</feature>
<evidence type="ECO:0000313" key="11">
    <source>
        <dbReference type="EMBL" id="MBC5710071.1"/>
    </source>
</evidence>
<dbReference type="InterPro" id="IPR000412">
    <property type="entry name" value="ABC_2_transport"/>
</dbReference>
<feature type="transmembrane region" description="Helical" evidence="9">
    <location>
        <begin position="58"/>
        <end position="84"/>
    </location>
</feature>
<gene>
    <name evidence="11" type="ORF">H8S75_19110</name>
</gene>
<dbReference type="PRINTS" id="PR00164">
    <property type="entry name" value="ABC2TRNSPORT"/>
</dbReference>
<feature type="domain" description="ABC transmembrane type-2" evidence="10">
    <location>
        <begin position="27"/>
        <end position="245"/>
    </location>
</feature>
<comment type="caution">
    <text evidence="11">The sequence shown here is derived from an EMBL/GenBank/DDBJ whole genome shotgun (WGS) entry which is preliminary data.</text>
</comment>
<dbReference type="PANTHER" id="PTHR30413">
    <property type="entry name" value="INNER MEMBRANE TRANSPORT PERMEASE"/>
    <property type="match status" value="1"/>
</dbReference>
<sequence length="253" mass="29420">MYIQKYRYLFLQLVERDFKTKYKRSALGMLWSLLNPLLLMCVQYIVFSNLFRFEIPHYVVYLLIGIMFFNFFNEATVQAMISIVMNANLITKVYVPKYIFPISKVISASINFLITIIILFTAVIINKIPFSPTMFLLVIPIISIILFSIGIGLILAGLMVYFRDMQFLYGIITTIWMYLTPIFYPENILSDSLMIILKLNPLYHIIKFARTIIIDGTLPGMYNFAACILVPVMAFAIGALIFRKLQRNFILYL</sequence>
<keyword evidence="4 9" id="KW-1003">Cell membrane</keyword>
<evidence type="ECO:0000256" key="3">
    <source>
        <dbReference type="ARBA" id="ARBA00022448"/>
    </source>
</evidence>
<keyword evidence="3 9" id="KW-0813">Transport</keyword>
<evidence type="ECO:0000256" key="7">
    <source>
        <dbReference type="ARBA" id="ARBA00022989"/>
    </source>
</evidence>